<dbReference type="PROSITE" id="PS50011">
    <property type="entry name" value="PROTEIN_KINASE_DOM"/>
    <property type="match status" value="1"/>
</dbReference>
<reference evidence="2" key="1">
    <citation type="submission" date="2022-08" db="EMBL/GenBank/DDBJ databases">
        <authorList>
            <person name="Kallberg Y."/>
            <person name="Tangrot J."/>
            <person name="Rosling A."/>
        </authorList>
    </citation>
    <scope>NUCLEOTIDE SEQUENCE</scope>
    <source>
        <strain evidence="2">Wild A</strain>
    </source>
</reference>
<dbReference type="Pfam" id="PF07714">
    <property type="entry name" value="PK_Tyr_Ser-Thr"/>
    <property type="match status" value="1"/>
</dbReference>
<evidence type="ECO:0000259" key="1">
    <source>
        <dbReference type="PROSITE" id="PS50011"/>
    </source>
</evidence>
<dbReference type="InterPro" id="IPR000719">
    <property type="entry name" value="Prot_kinase_dom"/>
</dbReference>
<keyword evidence="3" id="KW-1185">Reference proteome</keyword>
<dbReference type="Proteomes" id="UP001153678">
    <property type="component" value="Unassembled WGS sequence"/>
</dbReference>
<dbReference type="SUPFAM" id="SSF56112">
    <property type="entry name" value="Protein kinase-like (PK-like)"/>
    <property type="match status" value="1"/>
</dbReference>
<evidence type="ECO:0000313" key="2">
    <source>
        <dbReference type="EMBL" id="CAI2180151.1"/>
    </source>
</evidence>
<dbReference type="PANTHER" id="PTHR44329">
    <property type="entry name" value="SERINE/THREONINE-PROTEIN KINASE TNNI3K-RELATED"/>
    <property type="match status" value="1"/>
</dbReference>
<dbReference type="InterPro" id="IPR011009">
    <property type="entry name" value="Kinase-like_dom_sf"/>
</dbReference>
<evidence type="ECO:0000313" key="3">
    <source>
        <dbReference type="Proteomes" id="UP001153678"/>
    </source>
</evidence>
<comment type="caution">
    <text evidence="2">The sequence shown here is derived from an EMBL/GenBank/DDBJ whole genome shotgun (WGS) entry which is preliminary data.</text>
</comment>
<dbReference type="InterPro" id="IPR051681">
    <property type="entry name" value="Ser/Thr_Kinases-Pseudokinases"/>
</dbReference>
<gene>
    <name evidence="2" type="ORF">FWILDA_LOCUS9443</name>
</gene>
<dbReference type="OrthoDB" id="2323844at2759"/>
<dbReference type="AlphaFoldDB" id="A0A9W4SSP3"/>
<dbReference type="Gene3D" id="1.10.510.10">
    <property type="entry name" value="Transferase(Phosphotransferase) domain 1"/>
    <property type="match status" value="1"/>
</dbReference>
<dbReference type="SUPFAM" id="SSF81901">
    <property type="entry name" value="HCP-like"/>
    <property type="match status" value="1"/>
</dbReference>
<dbReference type="EMBL" id="CAMKVN010002222">
    <property type="protein sequence ID" value="CAI2180151.1"/>
    <property type="molecule type" value="Genomic_DNA"/>
</dbReference>
<dbReference type="GO" id="GO:0004674">
    <property type="term" value="F:protein serine/threonine kinase activity"/>
    <property type="evidence" value="ECO:0007669"/>
    <property type="project" value="TreeGrafter"/>
</dbReference>
<dbReference type="InterPro" id="IPR011990">
    <property type="entry name" value="TPR-like_helical_dom_sf"/>
</dbReference>
<dbReference type="SMART" id="SM00671">
    <property type="entry name" value="SEL1"/>
    <property type="match status" value="3"/>
</dbReference>
<dbReference type="InterPro" id="IPR036537">
    <property type="entry name" value="Adaptor_Cbl_N_dom_sf"/>
</dbReference>
<dbReference type="InterPro" id="IPR059179">
    <property type="entry name" value="MLKL-like_MCAfunc"/>
</dbReference>
<dbReference type="InterPro" id="IPR006597">
    <property type="entry name" value="Sel1-like"/>
</dbReference>
<dbReference type="Gene3D" id="1.25.40.10">
    <property type="entry name" value="Tetratricopeptide repeat domain"/>
    <property type="match status" value="1"/>
</dbReference>
<dbReference type="Gene3D" id="1.20.930.20">
    <property type="entry name" value="Adaptor protein Cbl, N-terminal domain"/>
    <property type="match status" value="1"/>
</dbReference>
<dbReference type="InterPro" id="IPR001245">
    <property type="entry name" value="Ser-Thr/Tyr_kinase_cat_dom"/>
</dbReference>
<dbReference type="InterPro" id="IPR054000">
    <property type="entry name" value="MLKL_N"/>
</dbReference>
<accession>A0A9W4SSP3</accession>
<sequence length="747" mass="86905">MERRSRKGDMDFVLRFAPPTKEPSDMIEIRRLFPSKPIDVHEEMVFQGGLYDIGKSNEDLINKLNAANRLMGNIAVIGESSRNFDVLMTKIFDLTRSILEFYETVQYNKNICDCLIDRVESTEMAIKSLKRHKEENVGYFLQQEIYLAYHQFIDLLERIHQYIMDISQLNGLRKFESVEDLKEQFRKIIKEYDEIINVLRLKMTYSEKGQWIRDEAALQIDGTTLFKYLKNVDGGITNPNKRVVSIFDEIIMKKSQISDSKSLKFITTKVTDLDTKNYSNNLNHRGGNIHKMSLRNKDVACKYYDSEQSIRFHNELAMLQLLNNSKNIVEFLGLSDLDEGQVLIFDWAERGDLQSLYENYIIDWPIKLDIALGICRGLLFLHGCQILHREIRCQNIMINNNLEPKIANFNFGRPAKYSRYFVENITAVVHWLAPEKLRQGNKVKYSSKCDIFSFGMLLWEIAFDMIPYRDWSYTNIIDHVKSGKRESIDFGQNPTGVGMDFAKIIRAAWQDDPTIRPGLHELFNQLYDLQQKYSLINRVPLQKKPIKEYPLIDAEKKSSSNSDSNINIDGDSDDPIPEVTDYKIDFLPMIQPILLLEEGIKLHKTGDRQPAWECFQSHAKLGNHYAKYWKAHYLTEGYHIEKDTKQGTKFFKEAADEEVADSQLRYAFSLYHEQIIQDTDAFLRYLTLAAENGNATAQFNLGRMYYAGMVGLNRDKEKGLQYLKMAALKNQPRAIQFLSGVKIDRYI</sequence>
<feature type="domain" description="Protein kinase" evidence="1">
    <location>
        <begin position="226"/>
        <end position="536"/>
    </location>
</feature>
<dbReference type="Pfam" id="PF22215">
    <property type="entry name" value="MLKL_N"/>
    <property type="match status" value="1"/>
</dbReference>
<dbReference type="GO" id="GO:0005524">
    <property type="term" value="F:ATP binding"/>
    <property type="evidence" value="ECO:0007669"/>
    <property type="project" value="InterPro"/>
</dbReference>
<dbReference type="CDD" id="cd21037">
    <property type="entry name" value="MLKL_NTD"/>
    <property type="match status" value="1"/>
</dbReference>
<proteinExistence type="predicted"/>
<organism evidence="2 3">
    <name type="scientific">Funneliformis geosporum</name>
    <dbReference type="NCBI Taxonomy" id="1117311"/>
    <lineage>
        <taxon>Eukaryota</taxon>
        <taxon>Fungi</taxon>
        <taxon>Fungi incertae sedis</taxon>
        <taxon>Mucoromycota</taxon>
        <taxon>Glomeromycotina</taxon>
        <taxon>Glomeromycetes</taxon>
        <taxon>Glomerales</taxon>
        <taxon>Glomeraceae</taxon>
        <taxon>Funneliformis</taxon>
    </lineage>
</organism>
<dbReference type="GO" id="GO:0007166">
    <property type="term" value="P:cell surface receptor signaling pathway"/>
    <property type="evidence" value="ECO:0007669"/>
    <property type="project" value="InterPro"/>
</dbReference>
<protein>
    <submittedName>
        <fullName evidence="2">19621_t:CDS:1</fullName>
    </submittedName>
</protein>
<name>A0A9W4SSP3_9GLOM</name>